<dbReference type="Proteomes" id="UP000737018">
    <property type="component" value="Unassembled WGS sequence"/>
</dbReference>
<gene>
    <name evidence="2" type="ORF">CMV_012790</name>
</gene>
<dbReference type="AlphaFoldDB" id="A0A8J4REN8"/>
<dbReference type="GO" id="GO:0005737">
    <property type="term" value="C:cytoplasm"/>
    <property type="evidence" value="ECO:0007669"/>
    <property type="project" value="TreeGrafter"/>
</dbReference>
<feature type="compositionally biased region" description="Polar residues" evidence="1">
    <location>
        <begin position="228"/>
        <end position="242"/>
    </location>
</feature>
<comment type="caution">
    <text evidence="2">The sequence shown here is derived from an EMBL/GenBank/DDBJ whole genome shotgun (WGS) entry which is preliminary data.</text>
</comment>
<keyword evidence="3" id="KW-1185">Reference proteome</keyword>
<feature type="region of interest" description="Disordered" evidence="1">
    <location>
        <begin position="208"/>
        <end position="270"/>
    </location>
</feature>
<dbReference type="PANTHER" id="PTHR12112">
    <property type="entry name" value="BNIP - RELATED"/>
    <property type="match status" value="1"/>
</dbReference>
<sequence>MFSGNASTSSIVAAICYAWLLENRMSNNKNKGEGDGEGSVVVPVINVRRRRMWKQRQAAWLLYHVGVDATSLLFANEVNLESLVMAGQLSIVVVGQDILRTNSEVGSQCTVLTDNYCEDAYDLLQIPVLKKLLLAGILLDTRNLKTYDKSSMTRDSEAVQLLLHLILYTLPVKEEQRDKSFLESLQHNYGKPPNENDLDSLAQTEHRVLEKKQTSASHPEDIIHNSDKNPSNAGSAKTNRVSPKTDKPSSLPVKAPSAEPAQNAPDNSHGKNKFFLAKWFGFGSNKNK</sequence>
<organism evidence="2 3">
    <name type="scientific">Castanea mollissima</name>
    <name type="common">Chinese chestnut</name>
    <dbReference type="NCBI Taxonomy" id="60419"/>
    <lineage>
        <taxon>Eukaryota</taxon>
        <taxon>Viridiplantae</taxon>
        <taxon>Streptophyta</taxon>
        <taxon>Embryophyta</taxon>
        <taxon>Tracheophyta</taxon>
        <taxon>Spermatophyta</taxon>
        <taxon>Magnoliopsida</taxon>
        <taxon>eudicotyledons</taxon>
        <taxon>Gunneridae</taxon>
        <taxon>Pentapetalae</taxon>
        <taxon>rosids</taxon>
        <taxon>fabids</taxon>
        <taxon>Fagales</taxon>
        <taxon>Fagaceae</taxon>
        <taxon>Castanea</taxon>
    </lineage>
</organism>
<reference evidence="2" key="1">
    <citation type="submission" date="2020-03" db="EMBL/GenBank/DDBJ databases">
        <title>Castanea mollissima Vanexum genome sequencing.</title>
        <authorList>
            <person name="Staton M."/>
        </authorList>
    </citation>
    <scope>NUCLEOTIDE SEQUENCE</scope>
    <source>
        <tissue evidence="2">Leaf</tissue>
    </source>
</reference>
<evidence type="ECO:0000256" key="1">
    <source>
        <dbReference type="SAM" id="MobiDB-lite"/>
    </source>
</evidence>
<evidence type="ECO:0000313" key="2">
    <source>
        <dbReference type="EMBL" id="KAF3962732.1"/>
    </source>
</evidence>
<accession>A0A8J4REN8</accession>
<protein>
    <submittedName>
        <fullName evidence="2">Uncharacterized protein</fullName>
    </submittedName>
</protein>
<dbReference type="Gene3D" id="3.90.1640.10">
    <property type="entry name" value="inorganic pyrophosphatase (n-terminal core)"/>
    <property type="match status" value="2"/>
</dbReference>
<name>A0A8J4REN8_9ROSI</name>
<dbReference type="EMBL" id="JRKL02001664">
    <property type="protein sequence ID" value="KAF3962732.1"/>
    <property type="molecule type" value="Genomic_DNA"/>
</dbReference>
<dbReference type="GO" id="GO:0004309">
    <property type="term" value="F:exopolyphosphatase activity"/>
    <property type="evidence" value="ECO:0007669"/>
    <property type="project" value="TreeGrafter"/>
</dbReference>
<evidence type="ECO:0000313" key="3">
    <source>
        <dbReference type="Proteomes" id="UP000737018"/>
    </source>
</evidence>
<feature type="compositionally biased region" description="Basic and acidic residues" evidence="1">
    <location>
        <begin position="208"/>
        <end position="227"/>
    </location>
</feature>
<dbReference type="PANTHER" id="PTHR12112:SF39">
    <property type="entry name" value="EG:152A3.5 PROTEIN (FBGN0003116_PN PROTEIN)"/>
    <property type="match status" value="1"/>
</dbReference>
<proteinExistence type="predicted"/>
<dbReference type="OrthoDB" id="374045at2759"/>